<evidence type="ECO:0008006" key="3">
    <source>
        <dbReference type="Google" id="ProtNLM"/>
    </source>
</evidence>
<proteinExistence type="predicted"/>
<organism evidence="1 2">
    <name type="scientific">Lysobacter panacisoli</name>
    <dbReference type="NCBI Taxonomy" id="1255263"/>
    <lineage>
        <taxon>Bacteria</taxon>
        <taxon>Pseudomonadati</taxon>
        <taxon>Pseudomonadota</taxon>
        <taxon>Gammaproteobacteria</taxon>
        <taxon>Lysobacterales</taxon>
        <taxon>Lysobacteraceae</taxon>
        <taxon>Lysobacter</taxon>
    </lineage>
</organism>
<dbReference type="EMBL" id="BAABKY010000002">
    <property type="protein sequence ID" value="GAA5072011.1"/>
    <property type="molecule type" value="Genomic_DNA"/>
</dbReference>
<gene>
    <name evidence="1" type="ORF">GCM10025759_11490</name>
</gene>
<name>A0ABP9LA46_9GAMM</name>
<reference evidence="2" key="1">
    <citation type="journal article" date="2019" name="Int. J. Syst. Evol. Microbiol.">
        <title>The Global Catalogue of Microorganisms (GCM) 10K type strain sequencing project: providing services to taxonomists for standard genome sequencing and annotation.</title>
        <authorList>
            <consortium name="The Broad Institute Genomics Platform"/>
            <consortium name="The Broad Institute Genome Sequencing Center for Infectious Disease"/>
            <person name="Wu L."/>
            <person name="Ma J."/>
        </authorList>
    </citation>
    <scope>NUCLEOTIDE SEQUENCE [LARGE SCALE GENOMIC DNA]</scope>
    <source>
        <strain evidence="2">JCM 19212</strain>
    </source>
</reference>
<keyword evidence="2" id="KW-1185">Reference proteome</keyword>
<comment type="caution">
    <text evidence="1">The sequence shown here is derived from an EMBL/GenBank/DDBJ whole genome shotgun (WGS) entry which is preliminary data.</text>
</comment>
<sequence length="154" mass="16711">MKSILLSLMLCLTACTPSKSSSRLHSVDMDIDGPRVYDYRIDYGKTILPFGNGPDPDFGGGSTYMAKMPLPEVAVATWRTAPAPDGVVVRFVVPIRDQVTDEEWQGELFTLEFLSAPTALKVNVLTGITGDKVHPRIRRQIYSSTATPAGALGP</sequence>
<dbReference type="Proteomes" id="UP001501083">
    <property type="component" value="Unassembled WGS sequence"/>
</dbReference>
<evidence type="ECO:0000313" key="2">
    <source>
        <dbReference type="Proteomes" id="UP001501083"/>
    </source>
</evidence>
<dbReference type="RefSeq" id="WP_158987085.1">
    <property type="nucleotide sequence ID" value="NZ_BAABKY010000002.1"/>
</dbReference>
<evidence type="ECO:0000313" key="1">
    <source>
        <dbReference type="EMBL" id="GAA5072011.1"/>
    </source>
</evidence>
<protein>
    <recommendedName>
        <fullName evidence="3">DUF3304 domain-containing protein</fullName>
    </recommendedName>
</protein>
<accession>A0ABP9LA46</accession>